<evidence type="ECO:0000313" key="5">
    <source>
        <dbReference type="Proteomes" id="UP001161580"/>
    </source>
</evidence>
<proteinExistence type="predicted"/>
<evidence type="ECO:0000256" key="2">
    <source>
        <dbReference type="SAM" id="MobiDB-lite"/>
    </source>
</evidence>
<dbReference type="GO" id="GO:0004713">
    <property type="term" value="F:protein tyrosine kinase activity"/>
    <property type="evidence" value="ECO:0007669"/>
    <property type="project" value="TreeGrafter"/>
</dbReference>
<dbReference type="RefSeq" id="WP_311784961.1">
    <property type="nucleotide sequence ID" value="NZ_JALDYY010000001.1"/>
</dbReference>
<evidence type="ECO:0000256" key="1">
    <source>
        <dbReference type="SAM" id="Coils"/>
    </source>
</evidence>
<keyword evidence="3" id="KW-0472">Membrane</keyword>
<reference evidence="4" key="1">
    <citation type="submission" date="2022-03" db="EMBL/GenBank/DDBJ databases">
        <title>Fererhizobium litorale gen. nov., sp. nov., isolated from sandy sediments of the Sea of Japan seashore.</title>
        <authorList>
            <person name="Romanenko L."/>
            <person name="Kurilenko V."/>
            <person name="Otstavnykh N."/>
            <person name="Svetashev V."/>
            <person name="Tekutyeva L."/>
            <person name="Isaeva M."/>
            <person name="Mikhailov V."/>
        </authorList>
    </citation>
    <scope>NUCLEOTIDE SEQUENCE</scope>
    <source>
        <strain evidence="4">KMM 9576</strain>
    </source>
</reference>
<comment type="caution">
    <text evidence="4">The sequence shown here is derived from an EMBL/GenBank/DDBJ whole genome shotgun (WGS) entry which is preliminary data.</text>
</comment>
<feature type="transmembrane region" description="Helical" evidence="3">
    <location>
        <begin position="85"/>
        <end position="106"/>
    </location>
</feature>
<dbReference type="GO" id="GO:0005886">
    <property type="term" value="C:plasma membrane"/>
    <property type="evidence" value="ECO:0007669"/>
    <property type="project" value="TreeGrafter"/>
</dbReference>
<keyword evidence="1" id="KW-0175">Coiled coil</keyword>
<name>A0AAE3QB91_9HYPH</name>
<dbReference type="PANTHER" id="PTHR32309">
    <property type="entry name" value="TYROSINE-PROTEIN KINASE"/>
    <property type="match status" value="1"/>
</dbReference>
<dbReference type="PANTHER" id="PTHR32309:SF13">
    <property type="entry name" value="FERRIC ENTEROBACTIN TRANSPORT PROTEIN FEPE"/>
    <property type="match status" value="1"/>
</dbReference>
<dbReference type="AlphaFoldDB" id="A0AAE3QB91"/>
<dbReference type="Proteomes" id="UP001161580">
    <property type="component" value="Unassembled WGS sequence"/>
</dbReference>
<keyword evidence="3" id="KW-1133">Transmembrane helix</keyword>
<accession>A0AAE3QB91</accession>
<evidence type="ECO:0008006" key="6">
    <source>
        <dbReference type="Google" id="ProtNLM"/>
    </source>
</evidence>
<evidence type="ECO:0000313" key="4">
    <source>
        <dbReference type="EMBL" id="MDI7920798.1"/>
    </source>
</evidence>
<feature type="coiled-coil region" evidence="1">
    <location>
        <begin position="250"/>
        <end position="277"/>
    </location>
</feature>
<keyword evidence="3" id="KW-0812">Transmembrane</keyword>
<feature type="transmembrane region" description="Helical" evidence="3">
    <location>
        <begin position="423"/>
        <end position="445"/>
    </location>
</feature>
<dbReference type="InterPro" id="IPR050445">
    <property type="entry name" value="Bact_polysacc_biosynth/exp"/>
</dbReference>
<dbReference type="EMBL" id="JALDYZ010000001">
    <property type="protein sequence ID" value="MDI7920798.1"/>
    <property type="molecule type" value="Genomic_DNA"/>
</dbReference>
<gene>
    <name evidence="4" type="ORF">MRS75_01725</name>
</gene>
<organism evidence="4 5">
    <name type="scientific">Ferirhizobium litorale</name>
    <dbReference type="NCBI Taxonomy" id="2927786"/>
    <lineage>
        <taxon>Bacteria</taxon>
        <taxon>Pseudomonadati</taxon>
        <taxon>Pseudomonadota</taxon>
        <taxon>Alphaproteobacteria</taxon>
        <taxon>Hyphomicrobiales</taxon>
        <taxon>Rhizobiaceae</taxon>
        <taxon>Ferirhizobium</taxon>
    </lineage>
</organism>
<feature type="region of interest" description="Disordered" evidence="2">
    <location>
        <begin position="1"/>
        <end position="22"/>
    </location>
</feature>
<evidence type="ECO:0000256" key="3">
    <source>
        <dbReference type="SAM" id="Phobius"/>
    </source>
</evidence>
<keyword evidence="5" id="KW-1185">Reference proteome</keyword>
<sequence length="453" mass="50740">MDRDKIRKSANRGESNVRQLPPREQLLKRREVIRRRRLKEMARISEPAPDDLDDDLELLEATDTVAVPTLTSEEPHPRDVPWGPVLFFLSVLLPTAIVGLYFAFIASPQYEVESQFSVRGVSESSMSSLGLSVLTGMSGQSGDSYIVSSYIASSQLYRDIKEKLDIDLREFYAQDSIDFVYRIDRDMPPEEFAEYWRDMINISYNSTTGNVVLQVYAFSAPDAKVISDAVLKVSESLVNTLSENSRQQLVQVANQQVERSEARLQKIRDEISAFREQEQTFDPKEIASLEAGIVSSLEGQLAALKTRQRALLETVSGDAPSAKVIERQITALESQLDEQRAKVGSGEAATDGSASVTSGDERRLPQVFTRYEELTVEQGFATTAYTTSLAALETALGEAQKQQRYFATYVHPTEPAVALYPRAVMSTFVAFLIFLFLWVIGYFAVRSIRDHAI</sequence>
<protein>
    <recommendedName>
        <fullName evidence="6">Capsular polysaccharide transport system permease protein</fullName>
    </recommendedName>
</protein>
<feature type="region of interest" description="Disordered" evidence="2">
    <location>
        <begin position="340"/>
        <end position="360"/>
    </location>
</feature>